<name>A0A498Q9U7_9MYCO</name>
<evidence type="ECO:0000256" key="1">
    <source>
        <dbReference type="SAM" id="MobiDB-lite"/>
    </source>
</evidence>
<evidence type="ECO:0000313" key="2">
    <source>
        <dbReference type="EMBL" id="VBA42091.1"/>
    </source>
</evidence>
<protein>
    <submittedName>
        <fullName evidence="2">Uncharacterized protein</fullName>
    </submittedName>
</protein>
<reference evidence="2 3" key="1">
    <citation type="submission" date="2018-09" db="EMBL/GenBank/DDBJ databases">
        <authorList>
            <person name="Tagini F."/>
        </authorList>
    </citation>
    <scope>NUCLEOTIDE SEQUENCE [LARGE SCALE GENOMIC DNA]</scope>
    <source>
        <strain evidence="2 3">MK13</strain>
    </source>
</reference>
<gene>
    <name evidence="2" type="ORF">LAUMK13_03861</name>
</gene>
<keyword evidence="3" id="KW-1185">Reference proteome</keyword>
<evidence type="ECO:0000313" key="3">
    <source>
        <dbReference type="Proteomes" id="UP000267289"/>
    </source>
</evidence>
<dbReference type="AlphaFoldDB" id="A0A498Q9U7"/>
<organism evidence="2 3">
    <name type="scientific">Mycobacterium innocens</name>
    <dbReference type="NCBI Taxonomy" id="2341083"/>
    <lineage>
        <taxon>Bacteria</taxon>
        <taxon>Bacillati</taxon>
        <taxon>Actinomycetota</taxon>
        <taxon>Actinomycetes</taxon>
        <taxon>Mycobacteriales</taxon>
        <taxon>Mycobacteriaceae</taxon>
        <taxon>Mycobacterium</taxon>
    </lineage>
</organism>
<proteinExistence type="predicted"/>
<dbReference type="EMBL" id="UPHQ01000203">
    <property type="protein sequence ID" value="VBA42091.1"/>
    <property type="molecule type" value="Genomic_DNA"/>
</dbReference>
<accession>A0A498Q9U7</accession>
<dbReference type="Proteomes" id="UP000267289">
    <property type="component" value="Unassembled WGS sequence"/>
</dbReference>
<sequence>MTDGKADIASRTSISAKTIDEYRDLASPHRAMHQRINPSLRMPRRFLDELEPGGDAELGVDVGEVGLHGPR</sequence>
<feature type="region of interest" description="Disordered" evidence="1">
    <location>
        <begin position="51"/>
        <end position="71"/>
    </location>
</feature>